<evidence type="ECO:0000313" key="3">
    <source>
        <dbReference type="Proteomes" id="UP000256405"/>
    </source>
</evidence>
<accession>A0A3E0D2G2</accession>
<name>A0A3E0D2G2_9BACT</name>
<proteinExistence type="predicted"/>
<dbReference type="SUPFAM" id="SSF54427">
    <property type="entry name" value="NTF2-like"/>
    <property type="match status" value="1"/>
</dbReference>
<dbReference type="InterPro" id="IPR032710">
    <property type="entry name" value="NTF2-like_dom_sf"/>
</dbReference>
<evidence type="ECO:0000313" key="2">
    <source>
        <dbReference type="EMBL" id="REG76906.1"/>
    </source>
</evidence>
<comment type="caution">
    <text evidence="2">The sequence shown here is derived from an EMBL/GenBank/DDBJ whole genome shotgun (WGS) entry which is preliminary data.</text>
</comment>
<protein>
    <submittedName>
        <fullName evidence="2">Uncharacterized protein DUF4440</fullName>
    </submittedName>
</protein>
<keyword evidence="3" id="KW-1185">Reference proteome</keyword>
<dbReference type="Pfam" id="PF14534">
    <property type="entry name" value="DUF4440"/>
    <property type="match status" value="1"/>
</dbReference>
<dbReference type="Proteomes" id="UP000256405">
    <property type="component" value="Unassembled WGS sequence"/>
</dbReference>
<sequence>MICVKSLAQRSGELYNTISKLDSTFFKALNDCDLKKYESFLAFDYEFYHDKQGLTVSKGNEMKSMELFCGEQRERQQIKRILINESLEVYPVTNYGAIENGEHIFHLVIDDNISKPISKAKFTSIWRFDNNEWKLARTISYNHIPYGKIQLKDEILGLYEGNYQSSDRMVNIKKEGKTLKMTDLVDKKEVWSAEMLAETEDMFYLNQNNIQIQFIMEKGKAKKLVVYENGNQIEEAIKSQ</sequence>
<dbReference type="EMBL" id="QUNF01000051">
    <property type="protein sequence ID" value="REG76906.1"/>
    <property type="molecule type" value="Genomic_DNA"/>
</dbReference>
<dbReference type="InterPro" id="IPR027843">
    <property type="entry name" value="DUF4440"/>
</dbReference>
<evidence type="ECO:0000259" key="1">
    <source>
        <dbReference type="Pfam" id="PF14534"/>
    </source>
</evidence>
<gene>
    <name evidence="2" type="ORF">C8N25_1513</name>
</gene>
<reference evidence="2 3" key="1">
    <citation type="submission" date="2018-08" db="EMBL/GenBank/DDBJ databases">
        <title>Genomic Encyclopedia of Archaeal and Bacterial Type Strains, Phase II (KMG-II): from individual species to whole genera.</title>
        <authorList>
            <person name="Goeker M."/>
        </authorList>
    </citation>
    <scope>NUCLEOTIDE SEQUENCE [LARGE SCALE GENOMIC DNA]</scope>
    <source>
        <strain evidence="2 3">DSM 15986</strain>
    </source>
</reference>
<dbReference type="AlphaFoldDB" id="A0A3E0D2G2"/>
<organism evidence="2 3">
    <name type="scientific">Algoriphagus antarcticus</name>
    <dbReference type="NCBI Taxonomy" id="238540"/>
    <lineage>
        <taxon>Bacteria</taxon>
        <taxon>Pseudomonadati</taxon>
        <taxon>Bacteroidota</taxon>
        <taxon>Cytophagia</taxon>
        <taxon>Cytophagales</taxon>
        <taxon>Cyclobacteriaceae</taxon>
        <taxon>Algoriphagus</taxon>
    </lineage>
</organism>
<feature type="domain" description="DUF4440" evidence="1">
    <location>
        <begin position="18"/>
        <end position="135"/>
    </location>
</feature>
<dbReference type="Gene3D" id="3.10.450.50">
    <property type="match status" value="1"/>
</dbReference>